<dbReference type="GO" id="GO:0048511">
    <property type="term" value="P:rhythmic process"/>
    <property type="evidence" value="ECO:0007669"/>
    <property type="project" value="UniProtKB-KW"/>
</dbReference>
<organism evidence="14 15">
    <name type="scientific">Cnephaeus nilssonii</name>
    <name type="common">Northern bat</name>
    <name type="synonym">Eptesicus nilssonii</name>
    <dbReference type="NCBI Taxonomy" id="3371016"/>
    <lineage>
        <taxon>Eukaryota</taxon>
        <taxon>Metazoa</taxon>
        <taxon>Chordata</taxon>
        <taxon>Craniata</taxon>
        <taxon>Vertebrata</taxon>
        <taxon>Euteleostomi</taxon>
        <taxon>Mammalia</taxon>
        <taxon>Eutheria</taxon>
        <taxon>Laurasiatheria</taxon>
        <taxon>Chiroptera</taxon>
        <taxon>Yangochiroptera</taxon>
        <taxon>Vespertilionidae</taxon>
        <taxon>Cnephaeus</taxon>
    </lineage>
</organism>
<evidence type="ECO:0000256" key="9">
    <source>
        <dbReference type="ARBA" id="ARBA00022833"/>
    </source>
</evidence>
<evidence type="ECO:0000259" key="13">
    <source>
        <dbReference type="PROSITE" id="PS50235"/>
    </source>
</evidence>
<keyword evidence="5" id="KW-0479">Metal-binding</keyword>
<keyword evidence="6 12" id="KW-0833">Ubl conjugation pathway</keyword>
<dbReference type="GO" id="GO:0048471">
    <property type="term" value="C:perinuclear region of cytoplasm"/>
    <property type="evidence" value="ECO:0007669"/>
    <property type="project" value="UniProtKB-SubCell"/>
</dbReference>
<keyword evidence="4 12" id="KW-0645">Protease</keyword>
<dbReference type="InterPro" id="IPR050185">
    <property type="entry name" value="Ub_carboxyl-term_hydrolase"/>
</dbReference>
<evidence type="ECO:0000256" key="3">
    <source>
        <dbReference type="ARBA" id="ARBA00022490"/>
    </source>
</evidence>
<evidence type="ECO:0000256" key="11">
    <source>
        <dbReference type="ARBA" id="ARBA00037943"/>
    </source>
</evidence>
<evidence type="ECO:0000256" key="2">
    <source>
        <dbReference type="ARBA" id="ARBA00004556"/>
    </source>
</evidence>
<evidence type="ECO:0000256" key="1">
    <source>
        <dbReference type="ARBA" id="ARBA00000707"/>
    </source>
</evidence>
<comment type="caution">
    <text evidence="14">The sequence shown here is derived from an EMBL/GenBank/DDBJ whole genome shotgun (WGS) entry which is preliminary data.</text>
</comment>
<dbReference type="PROSITE" id="PS00973">
    <property type="entry name" value="USP_2"/>
    <property type="match status" value="1"/>
</dbReference>
<dbReference type="SUPFAM" id="SSF54001">
    <property type="entry name" value="Cysteine proteinases"/>
    <property type="match status" value="1"/>
</dbReference>
<dbReference type="GO" id="GO:0016579">
    <property type="term" value="P:protein deubiquitination"/>
    <property type="evidence" value="ECO:0007669"/>
    <property type="project" value="InterPro"/>
</dbReference>
<evidence type="ECO:0000256" key="10">
    <source>
        <dbReference type="ARBA" id="ARBA00023108"/>
    </source>
</evidence>
<evidence type="ECO:0000256" key="12">
    <source>
        <dbReference type="RuleBase" id="RU366025"/>
    </source>
</evidence>
<evidence type="ECO:0000256" key="4">
    <source>
        <dbReference type="ARBA" id="ARBA00022670"/>
    </source>
</evidence>
<gene>
    <name evidence="14" type="ORF">QTO34_004247</name>
</gene>
<dbReference type="AlphaFoldDB" id="A0AA40HSZ7"/>
<dbReference type="Gene3D" id="3.90.70.10">
    <property type="entry name" value="Cysteine proteinases"/>
    <property type="match status" value="1"/>
</dbReference>
<dbReference type="CDD" id="cd02674">
    <property type="entry name" value="Peptidase_C19R"/>
    <property type="match status" value="1"/>
</dbReference>
<dbReference type="GO" id="GO:0046872">
    <property type="term" value="F:metal ion binding"/>
    <property type="evidence" value="ECO:0007669"/>
    <property type="project" value="UniProtKB-KW"/>
</dbReference>
<dbReference type="GO" id="GO:0004843">
    <property type="term" value="F:cysteine-type deubiquitinase activity"/>
    <property type="evidence" value="ECO:0007669"/>
    <property type="project" value="UniProtKB-UniRule"/>
</dbReference>
<sequence length="490" mass="54773">MRTSYTVTLPEGPPAAPFPALAKELRPRSPLSPSLLLSTFVGLLLNKAKNSKSAQGLAGLRNLGNTCFMNAILQCLSHTRELRDYCLQRLYLRDLSHGGHGGRAHTALMEEFAKLIQAMWTSPLNDVVSPSEFKTQIQRYAPRFVGYNQQDAQEFLRFLLDGLHNEVNRVTVRPKSTPENLDHLPDDEKGRQMWRKYLEREDSRIGDLFVGQLKSSLTCTDCGYCSTVFDPFWDLSLPIAKVGARPTCDTLTRPFGAVDSDLYLCPCQRGYPEVTLMDCMRLFTKEDVLDGDEKPVSGLPGGTAPSVSGRLGHRPARPAQRLSLLCPQTCCRCRARRRCLKKFSIQRFPKVLVLRILRTGLPASGPGPLLRSVLAPCLSLTRFPPDLKRFSEARVRTSKLTTFVNFPLRDLDLREFASENTNHAVYNLYAVSNHSGTTTGGHYTAYCRSPATGEWHTFNDSSVTPMSSGQVRTSDAYLLFYELASPPSRM</sequence>
<keyword evidence="7 12" id="KW-0378">Hydrolase</keyword>
<dbReference type="InterPro" id="IPR028889">
    <property type="entry name" value="USP"/>
</dbReference>
<evidence type="ECO:0000256" key="5">
    <source>
        <dbReference type="ARBA" id="ARBA00022723"/>
    </source>
</evidence>
<dbReference type="PANTHER" id="PTHR21646:SF17">
    <property type="entry name" value="UBIQUITIN CARBOXYL-TERMINAL HYDROLASE 2"/>
    <property type="match status" value="1"/>
</dbReference>
<evidence type="ECO:0000256" key="8">
    <source>
        <dbReference type="ARBA" id="ARBA00022807"/>
    </source>
</evidence>
<dbReference type="InterPro" id="IPR038765">
    <property type="entry name" value="Papain-like_cys_pep_sf"/>
</dbReference>
<dbReference type="PROSITE" id="PS00972">
    <property type="entry name" value="USP_1"/>
    <property type="match status" value="1"/>
</dbReference>
<keyword evidence="8 12" id="KW-0788">Thiol protease</keyword>
<dbReference type="PROSITE" id="PS50235">
    <property type="entry name" value="USP_3"/>
    <property type="match status" value="1"/>
</dbReference>
<evidence type="ECO:0000256" key="7">
    <source>
        <dbReference type="ARBA" id="ARBA00022801"/>
    </source>
</evidence>
<dbReference type="Pfam" id="PF00443">
    <property type="entry name" value="UCH"/>
    <property type="match status" value="1"/>
</dbReference>
<comment type="catalytic activity">
    <reaction evidence="1 12">
        <text>Thiol-dependent hydrolysis of ester, thioester, amide, peptide and isopeptide bonds formed by the C-terminal Gly of ubiquitin (a 76-residue protein attached to proteins as an intracellular targeting signal).</text>
        <dbReference type="EC" id="3.4.19.12"/>
    </reaction>
</comment>
<evidence type="ECO:0000256" key="6">
    <source>
        <dbReference type="ARBA" id="ARBA00022786"/>
    </source>
</evidence>
<proteinExistence type="inferred from homology"/>
<dbReference type="Proteomes" id="UP001177744">
    <property type="component" value="Unassembled WGS sequence"/>
</dbReference>
<dbReference type="EC" id="3.4.19.12" evidence="12"/>
<evidence type="ECO:0000313" key="15">
    <source>
        <dbReference type="Proteomes" id="UP001177744"/>
    </source>
</evidence>
<dbReference type="InterPro" id="IPR001394">
    <property type="entry name" value="Peptidase_C19_UCH"/>
</dbReference>
<keyword evidence="3" id="KW-0963">Cytoplasm</keyword>
<name>A0AA40HSZ7_CNENI</name>
<keyword evidence="15" id="KW-1185">Reference proteome</keyword>
<comment type="subcellular location">
    <subcellularLocation>
        <location evidence="2">Cytoplasm</location>
        <location evidence="2">Perinuclear region</location>
    </subcellularLocation>
</comment>
<dbReference type="EMBL" id="JAULJE010000013">
    <property type="protein sequence ID" value="KAK1336440.1"/>
    <property type="molecule type" value="Genomic_DNA"/>
</dbReference>
<feature type="domain" description="USP" evidence="13">
    <location>
        <begin position="58"/>
        <end position="484"/>
    </location>
</feature>
<evidence type="ECO:0000313" key="14">
    <source>
        <dbReference type="EMBL" id="KAK1336440.1"/>
    </source>
</evidence>
<comment type="similarity">
    <text evidence="11">Belongs to the peptidase C19 family. USP2 subfamily.</text>
</comment>
<keyword evidence="10" id="KW-0090">Biological rhythms</keyword>
<dbReference type="GO" id="GO:0006508">
    <property type="term" value="P:proteolysis"/>
    <property type="evidence" value="ECO:0007669"/>
    <property type="project" value="UniProtKB-KW"/>
</dbReference>
<dbReference type="PANTHER" id="PTHR21646">
    <property type="entry name" value="UBIQUITIN CARBOXYL-TERMINAL HYDROLASE"/>
    <property type="match status" value="1"/>
</dbReference>
<dbReference type="InterPro" id="IPR018200">
    <property type="entry name" value="USP_CS"/>
</dbReference>
<accession>A0AA40HSZ7</accession>
<comment type="function">
    <text evidence="12">Deubiquitinating enzyme that removes conjugated ubiquitin from specific proteins to regulate different cellular processes.</text>
</comment>
<protein>
    <recommendedName>
        <fullName evidence="12">Ubiquitin carboxyl-terminal hydrolase</fullName>
        <ecNumber evidence="12">3.4.19.12</ecNumber>
    </recommendedName>
</protein>
<reference evidence="14" key="1">
    <citation type="submission" date="2023-06" db="EMBL/GenBank/DDBJ databases">
        <title>Reference genome for the Northern bat (Eptesicus nilssonii), a most northern bat species.</title>
        <authorList>
            <person name="Laine V.N."/>
            <person name="Pulliainen A.T."/>
            <person name="Lilley T.M."/>
        </authorList>
    </citation>
    <scope>NUCLEOTIDE SEQUENCE</scope>
    <source>
        <strain evidence="14">BLF_Eptnil</strain>
        <tissue evidence="14">Kidney</tissue>
    </source>
</reference>
<keyword evidence="9" id="KW-0862">Zinc</keyword>